<sequence length="410" mass="42352">MARLAAACLVVLHATACSAALAHAPRVALSLSARPRTARAALSAAASGPTRRALIVGAPFVPAIISAWPRAARGADAPMATGPARSILITGANSGIGFEAARKLVSEGHSVTLACRTQARADAAAAIVNAEAAASGSASAGSARGLECDLASLASVRRCAAAVLASKLPIDVLVLNAAVAPGTQQTAPRRTSDGFEETIGVNHLGHFLLTALLLPAIAPQPARPPPRIVVTASEVHNPEEPGGQVGSKATLGDLAGLRAALAGGGKFEMVDGGAFDADKAYKDSKLCNMLFMAELDRRLQRTGRGVSVNAFSPGLITRTGLFRNQRPLFVAAFDFVANNIARFAETPEYGGGCIDFMATSAELESQHGVFYSDYPPGKHTLVRRVPSAEARDEAKAAELWRLSERLVGLA</sequence>
<dbReference type="Gene3D" id="3.40.50.720">
    <property type="entry name" value="NAD(P)-binding Rossmann-like Domain"/>
    <property type="match status" value="1"/>
</dbReference>
<feature type="chain" id="PRO_5035238252" description="protochlorophyllide reductase" evidence="8">
    <location>
        <begin position="23"/>
        <end position="410"/>
    </location>
</feature>
<evidence type="ECO:0000256" key="3">
    <source>
        <dbReference type="ARBA" id="ARBA00012006"/>
    </source>
</evidence>
<evidence type="ECO:0000256" key="4">
    <source>
        <dbReference type="ARBA" id="ARBA00022531"/>
    </source>
</evidence>
<feature type="signal peptide" evidence="8">
    <location>
        <begin position="1"/>
        <end position="22"/>
    </location>
</feature>
<comment type="caution">
    <text evidence="9">The sequence shown here is derived from an EMBL/GenBank/DDBJ whole genome shotgun (WGS) entry which is preliminary data.</text>
</comment>
<dbReference type="SUPFAM" id="SSF51735">
    <property type="entry name" value="NAD(P)-binding Rossmann-fold domains"/>
    <property type="match status" value="1"/>
</dbReference>
<dbReference type="GO" id="GO:0015979">
    <property type="term" value="P:photosynthesis"/>
    <property type="evidence" value="ECO:0007669"/>
    <property type="project" value="UniProtKB-KW"/>
</dbReference>
<protein>
    <recommendedName>
        <fullName evidence="3">protochlorophyllide reductase</fullName>
        <ecNumber evidence="3">1.3.1.33</ecNumber>
    </recommendedName>
</protein>
<evidence type="ECO:0000313" key="9">
    <source>
        <dbReference type="EMBL" id="KAG8465406.1"/>
    </source>
</evidence>
<keyword evidence="4" id="KW-0602">Photosynthesis</keyword>
<keyword evidence="8" id="KW-0732">Signal</keyword>
<dbReference type="InterPro" id="IPR005979">
    <property type="entry name" value="Prochl_reduct"/>
</dbReference>
<dbReference type="Proteomes" id="UP000751190">
    <property type="component" value="Unassembled WGS sequence"/>
</dbReference>
<dbReference type="UniPathway" id="UPA00668"/>
<dbReference type="PANTHER" id="PTHR44419">
    <property type="entry name" value="PROTOCHLOROPHYLLIDE REDUCTASE C, CHLOROPLASTIC"/>
    <property type="match status" value="1"/>
</dbReference>
<dbReference type="PRINTS" id="PR00081">
    <property type="entry name" value="GDHRDH"/>
</dbReference>
<dbReference type="InterPro" id="IPR002347">
    <property type="entry name" value="SDR_fam"/>
</dbReference>
<dbReference type="InterPro" id="IPR036291">
    <property type="entry name" value="NAD(P)-bd_dom_sf"/>
</dbReference>
<dbReference type="EMBL" id="JAGTXO010000010">
    <property type="protein sequence ID" value="KAG8465406.1"/>
    <property type="molecule type" value="Genomic_DNA"/>
</dbReference>
<evidence type="ECO:0000256" key="2">
    <source>
        <dbReference type="ARBA" id="ARBA00005821"/>
    </source>
</evidence>
<dbReference type="GO" id="GO:0016630">
    <property type="term" value="F:protochlorophyllide reductase activity"/>
    <property type="evidence" value="ECO:0007669"/>
    <property type="project" value="UniProtKB-EC"/>
</dbReference>
<keyword evidence="10" id="KW-1185">Reference proteome</keyword>
<proteinExistence type="inferred from homology"/>
<evidence type="ECO:0000256" key="8">
    <source>
        <dbReference type="SAM" id="SignalP"/>
    </source>
</evidence>
<dbReference type="OMA" id="VCYNAGL"/>
<dbReference type="PANTHER" id="PTHR44419:SF19">
    <property type="entry name" value="PROTOCHLOROPHYLLIDE REDUCTASE A, CHLOROPLASTIC"/>
    <property type="match status" value="1"/>
</dbReference>
<reference evidence="9" key="1">
    <citation type="submission" date="2021-05" db="EMBL/GenBank/DDBJ databases">
        <title>The genome of the haptophyte Pavlova lutheri (Diacronema luteri, Pavlovales) - a model for lipid biosynthesis in eukaryotic algae.</title>
        <authorList>
            <person name="Hulatt C.J."/>
            <person name="Posewitz M.C."/>
        </authorList>
    </citation>
    <scope>NUCLEOTIDE SEQUENCE</scope>
    <source>
        <strain evidence="9">NIVA-4/92</strain>
    </source>
</reference>
<evidence type="ECO:0000256" key="7">
    <source>
        <dbReference type="ARBA" id="ARBA00023171"/>
    </source>
</evidence>
<gene>
    <name evidence="9" type="ORF">KFE25_002713</name>
</gene>
<keyword evidence="6" id="KW-0560">Oxidoreductase</keyword>
<dbReference type="EC" id="1.3.1.33" evidence="3"/>
<evidence type="ECO:0000313" key="10">
    <source>
        <dbReference type="Proteomes" id="UP000751190"/>
    </source>
</evidence>
<comment type="pathway">
    <text evidence="1">Porphyrin-containing compound metabolism; chlorophyll biosynthesis.</text>
</comment>
<evidence type="ECO:0000256" key="6">
    <source>
        <dbReference type="ARBA" id="ARBA00023002"/>
    </source>
</evidence>
<accession>A0A8J5XI17</accession>
<evidence type="ECO:0000256" key="5">
    <source>
        <dbReference type="ARBA" id="ARBA00022857"/>
    </source>
</evidence>
<dbReference type="OrthoDB" id="187748at2759"/>
<name>A0A8J5XI17_DIALT</name>
<dbReference type="GO" id="GO:0015995">
    <property type="term" value="P:chlorophyll biosynthetic process"/>
    <property type="evidence" value="ECO:0007669"/>
    <property type="project" value="UniProtKB-UniPathway"/>
</dbReference>
<evidence type="ECO:0000256" key="1">
    <source>
        <dbReference type="ARBA" id="ARBA00005173"/>
    </source>
</evidence>
<organism evidence="9 10">
    <name type="scientific">Diacronema lutheri</name>
    <name type="common">Unicellular marine alga</name>
    <name type="synonym">Monochrysis lutheri</name>
    <dbReference type="NCBI Taxonomy" id="2081491"/>
    <lineage>
        <taxon>Eukaryota</taxon>
        <taxon>Haptista</taxon>
        <taxon>Haptophyta</taxon>
        <taxon>Pavlovophyceae</taxon>
        <taxon>Pavlovales</taxon>
        <taxon>Pavlovaceae</taxon>
        <taxon>Diacronema</taxon>
    </lineage>
</organism>
<dbReference type="AlphaFoldDB" id="A0A8J5XI17"/>
<keyword evidence="5" id="KW-0521">NADP</keyword>
<dbReference type="Pfam" id="PF00106">
    <property type="entry name" value="adh_short"/>
    <property type="match status" value="1"/>
</dbReference>
<comment type="similarity">
    <text evidence="2">Belongs to the short-chain dehydrogenases/reductases (SDR) family. POR subfamily.</text>
</comment>
<keyword evidence="7" id="KW-0149">Chlorophyll biosynthesis</keyword>